<reference evidence="4" key="2">
    <citation type="submission" date="2025-08" db="UniProtKB">
        <authorList>
            <consortium name="Ensembl"/>
        </authorList>
    </citation>
    <scope>IDENTIFICATION</scope>
</reference>
<feature type="region of interest" description="Disordered" evidence="3">
    <location>
        <begin position="1"/>
        <end position="51"/>
    </location>
</feature>
<accession>A0A8C4MDQ7</accession>
<feature type="compositionally biased region" description="Pro residues" evidence="3">
    <location>
        <begin position="101"/>
        <end position="111"/>
    </location>
</feature>
<dbReference type="InterPro" id="IPR001611">
    <property type="entry name" value="Leu-rich_rpt"/>
</dbReference>
<dbReference type="Ensembl" id="ENSEAST00005024302.2">
    <property type="protein sequence ID" value="ENSEASP00005022395.2"/>
    <property type="gene ID" value="ENSEASG00005015307.2"/>
</dbReference>
<dbReference type="GeneTree" id="ENSGT00940000162059"/>
<dbReference type="FunFam" id="3.80.10.10:FF:002357">
    <property type="entry name" value="Podocan-like protein 1"/>
    <property type="match status" value="1"/>
</dbReference>
<feature type="region of interest" description="Disordered" evidence="3">
    <location>
        <begin position="71"/>
        <end position="136"/>
    </location>
</feature>
<dbReference type="GO" id="GO:0005615">
    <property type="term" value="C:extracellular space"/>
    <property type="evidence" value="ECO:0007669"/>
    <property type="project" value="TreeGrafter"/>
</dbReference>
<dbReference type="InterPro" id="IPR032675">
    <property type="entry name" value="LRR_dom_sf"/>
</dbReference>
<dbReference type="PANTHER" id="PTHR45712:SF5">
    <property type="entry name" value="PODOCAN-LIKE PROTEIN 1"/>
    <property type="match status" value="1"/>
</dbReference>
<dbReference type="PROSITE" id="PS51450">
    <property type="entry name" value="LRR"/>
    <property type="match status" value="2"/>
</dbReference>
<dbReference type="PANTHER" id="PTHR45712">
    <property type="entry name" value="AGAP008170-PA"/>
    <property type="match status" value="1"/>
</dbReference>
<name>A0A8C4MDQ7_EQUAS</name>
<dbReference type="SUPFAM" id="SSF52058">
    <property type="entry name" value="L domain-like"/>
    <property type="match status" value="2"/>
</dbReference>
<sequence>ATAEAPGGDRLISIREPGRQLGQEGRAGAGHAAEPAAAPAAARPPIRLGYGGRCLPPPWGELAAPASGLPAALLLPPGRHSGLRRPGPAGVPGQHHQGGPAPLPAEQPTPGAPLQRAVAPQQPADPQPPQQPHLLRGPARRGLRVAHAAAAHLRGPEQALGGPTVPASLPPGRRPGCQPNDGDLPSHLWGEAGAQNNLISKVPRGALSRQTHLRELHLQHNQLTDSGLDATTFSKLHRLEYLDLSHNQLAAVPAGLPRTLAVLHLGRNRIRQVEAARLRGARGLRYLLLQHNPLGAAGLPAGALRPLRGLHTLHLYGNGLDRVPPALPRRLRALVLPHNRVAMLGARDLAATPGLTELNLAYNRLASAHVHPRAFRRLRALRSLDLAGNQLTRLPAGLPAGLHTLRLQRNQLRALEPEPLVGLDQLRDLSLAHNQLRVGDIGPGTWHELQALQVLDLSHNQLSFMPPDLPEALEELHLQGNRISYVGPEAFLSTPRLRALFLRANRLHMTSIAPEAFLGLPHLRVVDTAGNPEQVLVRLPPTAPRRPRAEGP</sequence>
<dbReference type="Pfam" id="PF13855">
    <property type="entry name" value="LRR_8"/>
    <property type="match status" value="4"/>
</dbReference>
<keyword evidence="2" id="KW-0677">Repeat</keyword>
<organism evidence="4 5">
    <name type="scientific">Equus asinus</name>
    <name type="common">Donkey</name>
    <name type="synonym">Equus africanus asinus</name>
    <dbReference type="NCBI Taxonomy" id="9793"/>
    <lineage>
        <taxon>Eukaryota</taxon>
        <taxon>Metazoa</taxon>
        <taxon>Chordata</taxon>
        <taxon>Craniata</taxon>
        <taxon>Vertebrata</taxon>
        <taxon>Euteleostomi</taxon>
        <taxon>Mammalia</taxon>
        <taxon>Eutheria</taxon>
        <taxon>Laurasiatheria</taxon>
        <taxon>Perissodactyla</taxon>
        <taxon>Equidae</taxon>
        <taxon>Equus</taxon>
    </lineage>
</organism>
<dbReference type="PRINTS" id="PR00019">
    <property type="entry name" value="LEURICHRPT"/>
</dbReference>
<dbReference type="InterPro" id="IPR050333">
    <property type="entry name" value="SLRP"/>
</dbReference>
<keyword evidence="5" id="KW-1185">Reference proteome</keyword>
<dbReference type="Proteomes" id="UP000694387">
    <property type="component" value="Chromosome 20"/>
</dbReference>
<evidence type="ECO:0000256" key="3">
    <source>
        <dbReference type="SAM" id="MobiDB-lite"/>
    </source>
</evidence>
<dbReference type="SMART" id="SM00369">
    <property type="entry name" value="LRR_TYP"/>
    <property type="match status" value="10"/>
</dbReference>
<feature type="compositionally biased region" description="Low complexity" evidence="3">
    <location>
        <begin position="24"/>
        <end position="45"/>
    </location>
</feature>
<dbReference type="Gene3D" id="3.80.10.10">
    <property type="entry name" value="Ribonuclease Inhibitor"/>
    <property type="match status" value="2"/>
</dbReference>
<proteinExistence type="predicted"/>
<reference evidence="4" key="3">
    <citation type="submission" date="2025-09" db="UniProtKB">
        <authorList>
            <consortium name="Ensembl"/>
        </authorList>
    </citation>
    <scope>IDENTIFICATION</scope>
</reference>
<evidence type="ECO:0000313" key="4">
    <source>
        <dbReference type="Ensembl" id="ENSEASP00005022395.2"/>
    </source>
</evidence>
<gene>
    <name evidence="4" type="primary">PODNL1</name>
</gene>
<dbReference type="InterPro" id="IPR003591">
    <property type="entry name" value="Leu-rich_rpt_typical-subtyp"/>
</dbReference>
<dbReference type="SMART" id="SM00364">
    <property type="entry name" value="LRR_BAC"/>
    <property type="match status" value="5"/>
</dbReference>
<reference evidence="4 5" key="1">
    <citation type="journal article" date="2020" name="Nat. Commun.">
        <title>Donkey genomes provide new insights into domestication and selection for coat color.</title>
        <authorList>
            <person name="Wang"/>
            <person name="C."/>
            <person name="Li"/>
            <person name="H."/>
            <person name="Guo"/>
            <person name="Y."/>
            <person name="Huang"/>
            <person name="J."/>
            <person name="Sun"/>
            <person name="Y."/>
            <person name="Min"/>
            <person name="J."/>
            <person name="Wang"/>
            <person name="J."/>
            <person name="Fang"/>
            <person name="X."/>
            <person name="Zhao"/>
            <person name="Z."/>
            <person name="Wang"/>
            <person name="S."/>
            <person name="Zhang"/>
            <person name="Y."/>
            <person name="Liu"/>
            <person name="Q."/>
            <person name="Jiang"/>
            <person name="Q."/>
            <person name="Wang"/>
            <person name="X."/>
            <person name="Guo"/>
            <person name="Y."/>
            <person name="Yang"/>
            <person name="C."/>
            <person name="Wang"/>
            <person name="Y."/>
            <person name="Tian"/>
            <person name="F."/>
            <person name="Zhuang"/>
            <person name="G."/>
            <person name="Fan"/>
            <person name="Y."/>
            <person name="Gao"/>
            <person name="Q."/>
            <person name="Li"/>
            <person name="Y."/>
            <person name="Ju"/>
            <person name="Z."/>
            <person name="Li"/>
            <person name="J."/>
            <person name="Li"/>
            <person name="R."/>
            <person name="Hou"/>
            <person name="M."/>
            <person name="Yang"/>
            <person name="G."/>
            <person name="Liu"/>
            <person name="G."/>
            <person name="Liu"/>
            <person name="W."/>
            <person name="Guo"/>
            <person name="J."/>
            <person name="Pan"/>
            <person name="S."/>
            <person name="Fan"/>
            <person name="G."/>
            <person name="Zhang"/>
            <person name="W."/>
            <person name="Zhang"/>
            <person name="R."/>
            <person name="Yu"/>
            <person name="J."/>
            <person name="Zhang"/>
            <person name="X."/>
            <person name="Yin"/>
            <person name="Q."/>
            <person name="Ji"/>
            <person name="C."/>
            <person name="Jin"/>
            <person name="Y."/>
            <person name="Yue"/>
            <person name="G."/>
            <person name="Liu"/>
            <person name="M."/>
            <person name="Xu"/>
            <person name="J."/>
            <person name="Liu"/>
            <person name="S."/>
            <person name="Jordana"/>
            <person name="J."/>
            <person name="Noce"/>
            <person name="A."/>
            <person name="Amills"/>
            <person name="M."/>
            <person name="Wu"/>
            <person name="D.D."/>
            <person name="Li"/>
            <person name="S."/>
            <person name="Zhou"/>
            <person name="X. and Zhong"/>
            <person name="J."/>
        </authorList>
    </citation>
    <scope>NUCLEOTIDE SEQUENCE [LARGE SCALE GENOMIC DNA]</scope>
</reference>
<protein>
    <submittedName>
        <fullName evidence="4">Podocan like 1</fullName>
    </submittedName>
</protein>
<evidence type="ECO:0000313" key="5">
    <source>
        <dbReference type="Proteomes" id="UP000694387"/>
    </source>
</evidence>
<keyword evidence="1" id="KW-0433">Leucine-rich repeat</keyword>
<evidence type="ECO:0000256" key="1">
    <source>
        <dbReference type="ARBA" id="ARBA00022614"/>
    </source>
</evidence>
<dbReference type="AlphaFoldDB" id="A0A8C4MDQ7"/>
<evidence type="ECO:0000256" key="2">
    <source>
        <dbReference type="ARBA" id="ARBA00022737"/>
    </source>
</evidence>